<sequence length="83" mass="9204">MLEEAIDLFIQRKLRVVEPAVSYEPSQIMEALLRCNSGQAMGKTAIRITSSDQPPNIKKNQSNNPLEGLITNLVNGSMFSLQN</sequence>
<accession>A0A819TBR6</accession>
<dbReference type="AlphaFoldDB" id="A0A819TBR6"/>
<organism evidence="1 2">
    <name type="scientific">Adineta steineri</name>
    <dbReference type="NCBI Taxonomy" id="433720"/>
    <lineage>
        <taxon>Eukaryota</taxon>
        <taxon>Metazoa</taxon>
        <taxon>Spiralia</taxon>
        <taxon>Gnathifera</taxon>
        <taxon>Rotifera</taxon>
        <taxon>Eurotatoria</taxon>
        <taxon>Bdelloidea</taxon>
        <taxon>Adinetida</taxon>
        <taxon>Adinetidae</taxon>
        <taxon>Adineta</taxon>
    </lineage>
</organism>
<comment type="caution">
    <text evidence="1">The sequence shown here is derived from an EMBL/GenBank/DDBJ whole genome shotgun (WGS) entry which is preliminary data.</text>
</comment>
<dbReference type="Proteomes" id="UP000663881">
    <property type="component" value="Unassembled WGS sequence"/>
</dbReference>
<reference evidence="1" key="1">
    <citation type="submission" date="2021-02" db="EMBL/GenBank/DDBJ databases">
        <authorList>
            <person name="Nowell W R."/>
        </authorList>
    </citation>
    <scope>NUCLEOTIDE SEQUENCE</scope>
</reference>
<dbReference type="EMBL" id="CAJOAY010004554">
    <property type="protein sequence ID" value="CAF4074286.1"/>
    <property type="molecule type" value="Genomic_DNA"/>
</dbReference>
<name>A0A819TBR6_9BILA</name>
<evidence type="ECO:0000313" key="1">
    <source>
        <dbReference type="EMBL" id="CAF4074286.1"/>
    </source>
</evidence>
<protein>
    <submittedName>
        <fullName evidence="1">Uncharacterized protein</fullName>
    </submittedName>
</protein>
<evidence type="ECO:0000313" key="2">
    <source>
        <dbReference type="Proteomes" id="UP000663881"/>
    </source>
</evidence>
<proteinExistence type="predicted"/>
<gene>
    <name evidence="1" type="ORF">OKA104_LOCUS34168</name>
</gene>